<sequence>MSRTTTVQPDISYHPDYTKFRLRTERLKEERPPNIGLPAYFTDETEWTLSLNEQNLKEIHEALVHFKD</sequence>
<comment type="caution">
    <text evidence="1">The sequence shown here is derived from an EMBL/GenBank/DDBJ whole genome shotgun (WGS) entry which is preliminary data.</text>
</comment>
<name>A0A9P6VGB1_9HELO</name>
<organism evidence="1 2">
    <name type="scientific">Hyphodiscus hymeniophilus</name>
    <dbReference type="NCBI Taxonomy" id="353542"/>
    <lineage>
        <taxon>Eukaryota</taxon>
        <taxon>Fungi</taxon>
        <taxon>Dikarya</taxon>
        <taxon>Ascomycota</taxon>
        <taxon>Pezizomycotina</taxon>
        <taxon>Leotiomycetes</taxon>
        <taxon>Helotiales</taxon>
        <taxon>Hyphodiscaceae</taxon>
        <taxon>Hyphodiscus</taxon>
    </lineage>
</organism>
<reference evidence="1" key="1">
    <citation type="submission" date="2019-07" db="EMBL/GenBank/DDBJ databases">
        <title>Hyphodiscus hymeniophilus genome sequencing and assembly.</title>
        <authorList>
            <person name="Kramer G."/>
            <person name="Nodwell J."/>
        </authorList>
    </citation>
    <scope>NUCLEOTIDE SEQUENCE</scope>
    <source>
        <strain evidence="1">ATCC 34498</strain>
    </source>
</reference>
<dbReference type="OrthoDB" id="3007797at2759"/>
<keyword evidence="2" id="KW-1185">Reference proteome</keyword>
<evidence type="ECO:0000313" key="2">
    <source>
        <dbReference type="Proteomes" id="UP000785200"/>
    </source>
</evidence>
<dbReference type="EMBL" id="VNKQ01000013">
    <property type="protein sequence ID" value="KAG0647274.1"/>
    <property type="molecule type" value="Genomic_DNA"/>
</dbReference>
<gene>
    <name evidence="1" type="ORF">D0Z07_7059</name>
</gene>
<dbReference type="Proteomes" id="UP000785200">
    <property type="component" value="Unassembled WGS sequence"/>
</dbReference>
<evidence type="ECO:0000313" key="1">
    <source>
        <dbReference type="EMBL" id="KAG0647274.1"/>
    </source>
</evidence>
<protein>
    <submittedName>
        <fullName evidence="1">Uncharacterized protein</fullName>
    </submittedName>
</protein>
<proteinExistence type="predicted"/>
<dbReference type="AlphaFoldDB" id="A0A9P6VGB1"/>
<accession>A0A9P6VGB1</accession>